<gene>
    <name evidence="6" type="ORF">SAMN05421823_104549</name>
</gene>
<dbReference type="PANTHER" id="PTHR30246">
    <property type="entry name" value="2-KETO-3-DEOXY-6-PHOSPHOGLUCONATE ALDOLASE"/>
    <property type="match status" value="1"/>
</dbReference>
<evidence type="ECO:0000256" key="4">
    <source>
        <dbReference type="ARBA" id="ARBA00023239"/>
    </source>
</evidence>
<dbReference type="Pfam" id="PF01081">
    <property type="entry name" value="Aldolase"/>
    <property type="match status" value="1"/>
</dbReference>
<sequence length="212" mass="22462">MSRHRTLQTILDEGIVAIIRQPRPDPVLPIADALFAGGVHTIEVTIGTPQALRLIEQLAAQARFCVGVGSVIDAATVDAAVRAGARFIVTPVSKQEVIARAHHHDVPVFSGAFTPGEIQAAHEWGADVVKVFPAEMFGPAYLKAVRAPLPHLRLMPTGGVTVENAGAWIRAGACALGVGSTLTDPKAIAEGNFALLTERAQQLHEQVRQARA</sequence>
<evidence type="ECO:0000313" key="7">
    <source>
        <dbReference type="Proteomes" id="UP000198510"/>
    </source>
</evidence>
<dbReference type="AlphaFoldDB" id="A0A1G9HW50"/>
<dbReference type="SUPFAM" id="SSF51569">
    <property type="entry name" value="Aldolase"/>
    <property type="match status" value="1"/>
</dbReference>
<dbReference type="RefSeq" id="WP_089682743.1">
    <property type="nucleotide sequence ID" value="NZ_FNFO01000004.1"/>
</dbReference>
<dbReference type="InterPro" id="IPR000887">
    <property type="entry name" value="Aldlse_KDPG_KHG"/>
</dbReference>
<dbReference type="OrthoDB" id="9802667at2"/>
<evidence type="ECO:0000256" key="5">
    <source>
        <dbReference type="ARBA" id="ARBA00023277"/>
    </source>
</evidence>
<dbReference type="Proteomes" id="UP000198510">
    <property type="component" value="Unassembled WGS sequence"/>
</dbReference>
<dbReference type="STRING" id="1075417.SAMN05421823_104549"/>
<dbReference type="PANTHER" id="PTHR30246:SF1">
    <property type="entry name" value="2-DEHYDRO-3-DEOXY-6-PHOSPHOGALACTONATE ALDOLASE-RELATED"/>
    <property type="match status" value="1"/>
</dbReference>
<reference evidence="6 7" key="1">
    <citation type="submission" date="2016-10" db="EMBL/GenBank/DDBJ databases">
        <authorList>
            <person name="de Groot N.N."/>
        </authorList>
    </citation>
    <scope>NUCLEOTIDE SEQUENCE [LARGE SCALE GENOMIC DNA]</scope>
    <source>
        <strain evidence="6 7">DSM 25186</strain>
    </source>
</reference>
<comment type="similarity">
    <text evidence="2">Belongs to the KHG/KDPG aldolase family.</text>
</comment>
<protein>
    <submittedName>
        <fullName evidence="6">2-dehydro-3-deoxyphosphogluconate aldolase / (4S)-4-hydroxy-2-oxoglutarate aldolase</fullName>
    </submittedName>
</protein>
<dbReference type="InterPro" id="IPR013785">
    <property type="entry name" value="Aldolase_TIM"/>
</dbReference>
<proteinExistence type="inferred from homology"/>
<evidence type="ECO:0000313" key="6">
    <source>
        <dbReference type="EMBL" id="SDL16793.1"/>
    </source>
</evidence>
<name>A0A1G9HW50_9BACT</name>
<accession>A0A1G9HW50</accession>
<evidence type="ECO:0000256" key="1">
    <source>
        <dbReference type="ARBA" id="ARBA00004761"/>
    </source>
</evidence>
<organism evidence="6 7">
    <name type="scientific">Catalinimonas alkaloidigena</name>
    <dbReference type="NCBI Taxonomy" id="1075417"/>
    <lineage>
        <taxon>Bacteria</taxon>
        <taxon>Pseudomonadati</taxon>
        <taxon>Bacteroidota</taxon>
        <taxon>Cytophagia</taxon>
        <taxon>Cytophagales</taxon>
        <taxon>Catalimonadaceae</taxon>
        <taxon>Catalinimonas</taxon>
    </lineage>
</organism>
<dbReference type="EMBL" id="FNFO01000004">
    <property type="protein sequence ID" value="SDL16793.1"/>
    <property type="molecule type" value="Genomic_DNA"/>
</dbReference>
<comment type="pathway">
    <text evidence="1">Carbohydrate acid metabolism.</text>
</comment>
<keyword evidence="5" id="KW-0119">Carbohydrate metabolism</keyword>
<evidence type="ECO:0000256" key="3">
    <source>
        <dbReference type="ARBA" id="ARBA00011233"/>
    </source>
</evidence>
<dbReference type="CDD" id="cd00452">
    <property type="entry name" value="KDPG_aldolase"/>
    <property type="match status" value="1"/>
</dbReference>
<keyword evidence="7" id="KW-1185">Reference proteome</keyword>
<keyword evidence="4" id="KW-0456">Lyase</keyword>
<dbReference type="Gene3D" id="3.20.20.70">
    <property type="entry name" value="Aldolase class I"/>
    <property type="match status" value="1"/>
</dbReference>
<evidence type="ECO:0000256" key="2">
    <source>
        <dbReference type="ARBA" id="ARBA00006906"/>
    </source>
</evidence>
<comment type="subunit">
    <text evidence="3">Homotrimer.</text>
</comment>
<dbReference type="GO" id="GO:0016829">
    <property type="term" value="F:lyase activity"/>
    <property type="evidence" value="ECO:0007669"/>
    <property type="project" value="UniProtKB-KW"/>
</dbReference>
<dbReference type="NCBIfam" id="TIGR01182">
    <property type="entry name" value="eda"/>
    <property type="match status" value="1"/>
</dbReference>